<dbReference type="NCBIfam" id="TIGR02246">
    <property type="entry name" value="SgcJ/EcaC family oxidoreductase"/>
    <property type="match status" value="1"/>
</dbReference>
<dbReference type="InterPro" id="IPR037401">
    <property type="entry name" value="SnoaL-like"/>
</dbReference>
<reference evidence="2 3" key="1">
    <citation type="journal article" date="2019" name="Int. J. Syst. Evol. Microbiol.">
        <title>The Global Catalogue of Microorganisms (GCM) 10K type strain sequencing project: providing services to taxonomists for standard genome sequencing and annotation.</title>
        <authorList>
            <consortium name="The Broad Institute Genomics Platform"/>
            <consortium name="The Broad Institute Genome Sequencing Center for Infectious Disease"/>
            <person name="Wu L."/>
            <person name="Ma J."/>
        </authorList>
    </citation>
    <scope>NUCLEOTIDE SEQUENCE [LARGE SCALE GENOMIC DNA]</scope>
    <source>
        <strain evidence="2 3">JCM 19585</strain>
    </source>
</reference>
<dbReference type="InterPro" id="IPR011944">
    <property type="entry name" value="Steroid_delta5-4_isomerase"/>
</dbReference>
<dbReference type="OrthoDB" id="350084at2157"/>
<dbReference type="AlphaFoldDB" id="A0A830EWY0"/>
<dbReference type="Proteomes" id="UP000628840">
    <property type="component" value="Unassembled WGS sequence"/>
</dbReference>
<keyword evidence="3" id="KW-1185">Reference proteome</keyword>
<sequence length="131" mass="14854">MSAADVAAIERLKHQYCYRIDDGDYAEWATLFTEDGRFVMDDGTTYEGRDELEAFGADVFDDVYDETAHVVTNAVVDVDGDTATGRWYLELYHETPDGERGVQQATYRDSFERVDGEWRIADVDLTYGVGL</sequence>
<accession>A0A830EWY0</accession>
<dbReference type="InterPro" id="IPR032710">
    <property type="entry name" value="NTF2-like_dom_sf"/>
</dbReference>
<proteinExistence type="predicted"/>
<evidence type="ECO:0000313" key="2">
    <source>
        <dbReference type="EMBL" id="GGL37975.1"/>
    </source>
</evidence>
<evidence type="ECO:0000259" key="1">
    <source>
        <dbReference type="Pfam" id="PF13577"/>
    </source>
</evidence>
<gene>
    <name evidence="2" type="ORF">GCM10009037_21940</name>
</gene>
<dbReference type="Pfam" id="PF13577">
    <property type="entry name" value="SnoaL_4"/>
    <property type="match status" value="1"/>
</dbReference>
<name>A0A830EWY0_9EURY</name>
<dbReference type="SUPFAM" id="SSF54427">
    <property type="entry name" value="NTF2-like"/>
    <property type="match status" value="1"/>
</dbReference>
<protein>
    <recommendedName>
        <fullName evidence="1">SnoaL-like domain-containing protein</fullName>
    </recommendedName>
</protein>
<organism evidence="2 3">
    <name type="scientific">Halarchaeum grantii</name>
    <dbReference type="NCBI Taxonomy" id="1193105"/>
    <lineage>
        <taxon>Archaea</taxon>
        <taxon>Methanobacteriati</taxon>
        <taxon>Methanobacteriota</taxon>
        <taxon>Stenosarchaea group</taxon>
        <taxon>Halobacteria</taxon>
        <taxon>Halobacteriales</taxon>
        <taxon>Halobacteriaceae</taxon>
    </lineage>
</organism>
<feature type="domain" description="SnoaL-like" evidence="1">
    <location>
        <begin position="3"/>
        <end position="122"/>
    </location>
</feature>
<dbReference type="RefSeq" id="WP_188883793.1">
    <property type="nucleotide sequence ID" value="NZ_BMPF01000003.1"/>
</dbReference>
<comment type="caution">
    <text evidence="2">The sequence shown here is derived from an EMBL/GenBank/DDBJ whole genome shotgun (WGS) entry which is preliminary data.</text>
</comment>
<dbReference type="Gene3D" id="3.10.450.50">
    <property type="match status" value="1"/>
</dbReference>
<evidence type="ECO:0000313" key="3">
    <source>
        <dbReference type="Proteomes" id="UP000628840"/>
    </source>
</evidence>
<dbReference type="EMBL" id="BMPF01000003">
    <property type="protein sequence ID" value="GGL37975.1"/>
    <property type="molecule type" value="Genomic_DNA"/>
</dbReference>